<sequence>MAGMKSQHKITDLAKQLIISFPCSKLALVFRNGSGNLKHVFPIPLQVVAALICSNQIEFLLKKTERHAQKFCKLE</sequence>
<accession>A0AAV4X9X5</accession>
<gene>
    <name evidence="1" type="ORF">CDAR_575911</name>
</gene>
<protein>
    <submittedName>
        <fullName evidence="1">Uncharacterized protein</fullName>
    </submittedName>
</protein>
<dbReference type="Proteomes" id="UP001054837">
    <property type="component" value="Unassembled WGS sequence"/>
</dbReference>
<evidence type="ECO:0000313" key="1">
    <source>
        <dbReference type="EMBL" id="GIY90766.1"/>
    </source>
</evidence>
<proteinExistence type="predicted"/>
<evidence type="ECO:0000313" key="2">
    <source>
        <dbReference type="Proteomes" id="UP001054837"/>
    </source>
</evidence>
<comment type="caution">
    <text evidence="1">The sequence shown here is derived from an EMBL/GenBank/DDBJ whole genome shotgun (WGS) entry which is preliminary data.</text>
</comment>
<name>A0AAV4X9X5_9ARAC</name>
<organism evidence="1 2">
    <name type="scientific">Caerostris darwini</name>
    <dbReference type="NCBI Taxonomy" id="1538125"/>
    <lineage>
        <taxon>Eukaryota</taxon>
        <taxon>Metazoa</taxon>
        <taxon>Ecdysozoa</taxon>
        <taxon>Arthropoda</taxon>
        <taxon>Chelicerata</taxon>
        <taxon>Arachnida</taxon>
        <taxon>Araneae</taxon>
        <taxon>Araneomorphae</taxon>
        <taxon>Entelegynae</taxon>
        <taxon>Araneoidea</taxon>
        <taxon>Araneidae</taxon>
        <taxon>Caerostris</taxon>
    </lineage>
</organism>
<dbReference type="AlphaFoldDB" id="A0AAV4X9X5"/>
<keyword evidence="2" id="KW-1185">Reference proteome</keyword>
<reference evidence="1 2" key="1">
    <citation type="submission" date="2021-06" db="EMBL/GenBank/DDBJ databases">
        <title>Caerostris darwini draft genome.</title>
        <authorList>
            <person name="Kono N."/>
            <person name="Arakawa K."/>
        </authorList>
    </citation>
    <scope>NUCLEOTIDE SEQUENCE [LARGE SCALE GENOMIC DNA]</scope>
</reference>
<dbReference type="EMBL" id="BPLQ01015720">
    <property type="protein sequence ID" value="GIY90766.1"/>
    <property type="molecule type" value="Genomic_DNA"/>
</dbReference>